<dbReference type="Pfam" id="PF13905">
    <property type="entry name" value="Thioredoxin_8"/>
    <property type="match status" value="1"/>
</dbReference>
<gene>
    <name evidence="2" type="ORF">JKP88DRAFT_347734</name>
</gene>
<comment type="caution">
    <text evidence="2">The sequence shown here is derived from an EMBL/GenBank/DDBJ whole genome shotgun (WGS) entry which is preliminary data.</text>
</comment>
<dbReference type="GO" id="GO:0004791">
    <property type="term" value="F:thioredoxin-disulfide reductase (NADPH) activity"/>
    <property type="evidence" value="ECO:0007669"/>
    <property type="project" value="TreeGrafter"/>
</dbReference>
<evidence type="ECO:0000259" key="1">
    <source>
        <dbReference type="PROSITE" id="PS51352"/>
    </source>
</evidence>
<organism evidence="2 3">
    <name type="scientific">Tribonema minus</name>
    <dbReference type="NCBI Taxonomy" id="303371"/>
    <lineage>
        <taxon>Eukaryota</taxon>
        <taxon>Sar</taxon>
        <taxon>Stramenopiles</taxon>
        <taxon>Ochrophyta</taxon>
        <taxon>PX clade</taxon>
        <taxon>Xanthophyceae</taxon>
        <taxon>Tribonematales</taxon>
        <taxon>Tribonemataceae</taxon>
        <taxon>Tribonema</taxon>
    </lineage>
</organism>
<keyword evidence="3" id="KW-1185">Reference proteome</keyword>
<evidence type="ECO:0000313" key="2">
    <source>
        <dbReference type="EMBL" id="KAG5189105.1"/>
    </source>
</evidence>
<proteinExistence type="predicted"/>
<dbReference type="SUPFAM" id="SSF52833">
    <property type="entry name" value="Thioredoxin-like"/>
    <property type="match status" value="1"/>
</dbReference>
<accession>A0A835Z8S9</accession>
<dbReference type="InterPro" id="IPR013766">
    <property type="entry name" value="Thioredoxin_domain"/>
</dbReference>
<dbReference type="PANTHER" id="PTHR46472">
    <property type="entry name" value="NUCLEOREDOXIN"/>
    <property type="match status" value="1"/>
</dbReference>
<dbReference type="Gene3D" id="3.40.30.10">
    <property type="entry name" value="Glutaredoxin"/>
    <property type="match status" value="1"/>
</dbReference>
<protein>
    <submittedName>
        <fullName evidence="2">Thioredoxin-like-domain-containing protein</fullName>
    </submittedName>
</protein>
<dbReference type="Proteomes" id="UP000664859">
    <property type="component" value="Unassembled WGS sequence"/>
</dbReference>
<dbReference type="OrthoDB" id="409136at2759"/>
<name>A0A835Z8S9_9STRA</name>
<dbReference type="EMBL" id="JAFCMP010000057">
    <property type="protein sequence ID" value="KAG5189105.1"/>
    <property type="molecule type" value="Genomic_DNA"/>
</dbReference>
<feature type="domain" description="Thioredoxin" evidence="1">
    <location>
        <begin position="1"/>
        <end position="158"/>
    </location>
</feature>
<reference evidence="2" key="1">
    <citation type="submission" date="2021-02" db="EMBL/GenBank/DDBJ databases">
        <title>First Annotated Genome of the Yellow-green Alga Tribonema minus.</title>
        <authorList>
            <person name="Mahan K.M."/>
        </authorList>
    </citation>
    <scope>NUCLEOTIDE SEQUENCE</scope>
    <source>
        <strain evidence="2">UTEX B ZZ1240</strain>
    </source>
</reference>
<dbReference type="InterPro" id="IPR036249">
    <property type="entry name" value="Thioredoxin-like_sf"/>
</dbReference>
<dbReference type="GO" id="GO:0030178">
    <property type="term" value="P:negative regulation of Wnt signaling pathway"/>
    <property type="evidence" value="ECO:0007669"/>
    <property type="project" value="TreeGrafter"/>
</dbReference>
<dbReference type="PROSITE" id="PS51352">
    <property type="entry name" value="THIOREDOXIN_2"/>
    <property type="match status" value="1"/>
</dbReference>
<dbReference type="PANTHER" id="PTHR46472:SF1">
    <property type="entry name" value="NUCLEOREDOXIN"/>
    <property type="match status" value="1"/>
</dbReference>
<sequence length="288" mass="30180">MASNDILAMLGTGDLVGPKGNTVPISSLAGKSLALYFSAHWCPPCRMFTPALVKVYEAMRAAGRDDFEFIFLSSDRSEAQFDEYRATMPWLSLPYAKRDEKTALSTRFRVTGIPSLITVAPDGTVVNAGARGAAMEDPTGAAFPWPPQPLSNLEMTTECNGLTINDAPALVAFLEGCDDIEQREAIDGALRPAAEAAAALSKGGGGGGGGVQLWFYAAGSGGVVQRVRTMCGLGAASADAGAQMLILDLPDRGAYYVSDASEVTPETLAAFVGAFNDGKRGLTRKQLS</sequence>
<evidence type="ECO:0000313" key="3">
    <source>
        <dbReference type="Proteomes" id="UP000664859"/>
    </source>
</evidence>
<dbReference type="GO" id="GO:0005634">
    <property type="term" value="C:nucleus"/>
    <property type="evidence" value="ECO:0007669"/>
    <property type="project" value="TreeGrafter"/>
</dbReference>
<dbReference type="GO" id="GO:0031397">
    <property type="term" value="P:negative regulation of protein ubiquitination"/>
    <property type="evidence" value="ECO:0007669"/>
    <property type="project" value="TreeGrafter"/>
</dbReference>
<dbReference type="InterPro" id="IPR012336">
    <property type="entry name" value="Thioredoxin-like_fold"/>
</dbReference>
<dbReference type="AlphaFoldDB" id="A0A835Z8S9"/>